<organism evidence="14 16">
    <name type="scientific">Dracunculus medinensis</name>
    <name type="common">Guinea worm</name>
    <dbReference type="NCBI Taxonomy" id="318479"/>
    <lineage>
        <taxon>Eukaryota</taxon>
        <taxon>Metazoa</taxon>
        <taxon>Ecdysozoa</taxon>
        <taxon>Nematoda</taxon>
        <taxon>Chromadorea</taxon>
        <taxon>Rhabditida</taxon>
        <taxon>Spirurina</taxon>
        <taxon>Dracunculoidea</taxon>
        <taxon>Dracunculidae</taxon>
        <taxon>Dracunculus</taxon>
    </lineage>
</organism>
<dbReference type="Proteomes" id="UP000038040">
    <property type="component" value="Unplaced"/>
</dbReference>
<dbReference type="GO" id="GO:0032259">
    <property type="term" value="P:methylation"/>
    <property type="evidence" value="ECO:0007669"/>
    <property type="project" value="UniProtKB-KW"/>
</dbReference>
<evidence type="ECO:0000256" key="7">
    <source>
        <dbReference type="ARBA" id="ARBA00022691"/>
    </source>
</evidence>
<dbReference type="Pfam" id="PF01135">
    <property type="entry name" value="PCMT"/>
    <property type="match status" value="1"/>
</dbReference>
<reference evidence="16" key="1">
    <citation type="submission" date="2017-02" db="UniProtKB">
        <authorList>
            <consortium name="WormBaseParasite"/>
        </authorList>
    </citation>
    <scope>IDENTIFICATION</scope>
</reference>
<evidence type="ECO:0000256" key="5">
    <source>
        <dbReference type="ARBA" id="ARBA00022603"/>
    </source>
</evidence>
<evidence type="ECO:0000256" key="1">
    <source>
        <dbReference type="ARBA" id="ARBA00004496"/>
    </source>
</evidence>
<evidence type="ECO:0000256" key="12">
    <source>
        <dbReference type="ARBA" id="ARBA00042126"/>
    </source>
</evidence>
<dbReference type="FunFam" id="3.40.50.150:FF:000027">
    <property type="entry name" value="Protein-L-isoaspartate O-methyltransferase"/>
    <property type="match status" value="1"/>
</dbReference>
<dbReference type="EC" id="2.1.1.77" evidence="3"/>
<dbReference type="SUPFAM" id="SSF53335">
    <property type="entry name" value="S-adenosyl-L-methionine-dependent methyltransferases"/>
    <property type="match status" value="1"/>
</dbReference>
<dbReference type="Proteomes" id="UP000274756">
    <property type="component" value="Unassembled WGS sequence"/>
</dbReference>
<protein>
    <recommendedName>
        <fullName evidence="11">Protein-L-isoaspartate(D-aspartate) O-methyltransferase</fullName>
        <ecNumber evidence="3">2.1.1.77</ecNumber>
    </recommendedName>
    <alternativeName>
        <fullName evidence="9">L-isoaspartyl protein carboxyl methyltransferase</fullName>
    </alternativeName>
    <alternativeName>
        <fullName evidence="12">Protein L-isoaspartyl/D-aspartyl methyltransferase</fullName>
    </alternativeName>
    <alternativeName>
        <fullName evidence="8">Protein-beta-aspartate methyltransferase</fullName>
    </alternativeName>
</protein>
<evidence type="ECO:0000256" key="3">
    <source>
        <dbReference type="ARBA" id="ARBA00011890"/>
    </source>
</evidence>
<evidence type="ECO:0000256" key="9">
    <source>
        <dbReference type="ARBA" id="ARBA00031350"/>
    </source>
</evidence>
<evidence type="ECO:0000313" key="13">
    <source>
        <dbReference type="EMBL" id="VDN56134.1"/>
    </source>
</evidence>
<dbReference type="InterPro" id="IPR000682">
    <property type="entry name" value="PCMT"/>
</dbReference>
<dbReference type="GO" id="GO:0004719">
    <property type="term" value="F:protein-L-isoaspartate (D-aspartate) O-methyltransferase activity"/>
    <property type="evidence" value="ECO:0007669"/>
    <property type="project" value="UniProtKB-EC"/>
</dbReference>
<accession>A0A0N4U4M8</accession>
<evidence type="ECO:0000313" key="16">
    <source>
        <dbReference type="WBParaSite" id="DME_0000174701-mRNA-1"/>
    </source>
</evidence>
<proteinExistence type="inferred from homology"/>
<comment type="catalytic activity">
    <reaction evidence="10">
        <text>[protein]-L-isoaspartate + S-adenosyl-L-methionine = [protein]-L-isoaspartate alpha-methyl ester + S-adenosyl-L-homocysteine</text>
        <dbReference type="Rhea" id="RHEA:12705"/>
        <dbReference type="Rhea" id="RHEA-COMP:12143"/>
        <dbReference type="Rhea" id="RHEA-COMP:12144"/>
        <dbReference type="ChEBI" id="CHEBI:57856"/>
        <dbReference type="ChEBI" id="CHEBI:59789"/>
        <dbReference type="ChEBI" id="CHEBI:90596"/>
        <dbReference type="ChEBI" id="CHEBI:90598"/>
        <dbReference type="EC" id="2.1.1.77"/>
    </reaction>
    <physiologicalReaction direction="left-to-right" evidence="10">
        <dbReference type="Rhea" id="RHEA:12706"/>
    </physiologicalReaction>
</comment>
<dbReference type="AlphaFoldDB" id="A0A0N4U4M8"/>
<keyword evidence="5" id="KW-0489">Methyltransferase</keyword>
<sequence>MREMGCQEGAAHPSENGLFKDLRIKNAMLSVDRADFCPQNPYEDHPESIGYGATISAPHMHASALERLKDHLQEGDTALDVGSGSGYLTTCMALMVGRTGKVVGIDHVKELVDLSIKNIEKNHPELLSSGRILMVEGDGRLGYPPSAPYKAIHVGAAAPDFPKNLIDQLARGGRMLIPVGAARSNQKFVQVDKDEDGRVTKRELMGVIYVPLTSKEEQLGR</sequence>
<dbReference type="PANTHER" id="PTHR11579:SF0">
    <property type="entry name" value="PROTEIN-L-ISOASPARTATE(D-ASPARTATE) O-METHYLTRANSFERASE"/>
    <property type="match status" value="1"/>
</dbReference>
<evidence type="ECO:0000256" key="2">
    <source>
        <dbReference type="ARBA" id="ARBA00005369"/>
    </source>
</evidence>
<comment type="subcellular location">
    <subcellularLocation>
        <location evidence="1">Cytoplasm</location>
    </subcellularLocation>
</comment>
<gene>
    <name evidence="13" type="ORF">DME_LOCUS6107</name>
</gene>
<evidence type="ECO:0000256" key="11">
    <source>
        <dbReference type="ARBA" id="ARBA00040923"/>
    </source>
</evidence>
<evidence type="ECO:0000256" key="10">
    <source>
        <dbReference type="ARBA" id="ARBA00035815"/>
    </source>
</evidence>
<keyword evidence="6" id="KW-0808">Transferase</keyword>
<evidence type="ECO:0000256" key="4">
    <source>
        <dbReference type="ARBA" id="ARBA00022490"/>
    </source>
</evidence>
<dbReference type="PANTHER" id="PTHR11579">
    <property type="entry name" value="PROTEIN-L-ISOASPARTATE O-METHYLTRANSFERASE"/>
    <property type="match status" value="1"/>
</dbReference>
<dbReference type="NCBIfam" id="TIGR00080">
    <property type="entry name" value="pimt"/>
    <property type="match status" value="1"/>
</dbReference>
<keyword evidence="4" id="KW-0963">Cytoplasm</keyword>
<name>A0A0N4U4M8_DRAME</name>
<comment type="similarity">
    <text evidence="2">Belongs to the methyltransferase superfamily. L-isoaspartyl/D-aspartyl protein methyltransferase family.</text>
</comment>
<dbReference type="STRING" id="318479.A0A0N4U4M8"/>
<dbReference type="OrthoDB" id="73890at2759"/>
<reference evidence="13 15" key="2">
    <citation type="submission" date="2018-11" db="EMBL/GenBank/DDBJ databases">
        <authorList>
            <consortium name="Pathogen Informatics"/>
        </authorList>
    </citation>
    <scope>NUCLEOTIDE SEQUENCE [LARGE SCALE GENOMIC DNA]</scope>
</reference>
<dbReference type="WBParaSite" id="DME_0000174701-mRNA-1">
    <property type="protein sequence ID" value="DME_0000174701-mRNA-1"/>
    <property type="gene ID" value="DME_0000174701"/>
</dbReference>
<keyword evidence="15" id="KW-1185">Reference proteome</keyword>
<evidence type="ECO:0000313" key="14">
    <source>
        <dbReference type="Proteomes" id="UP000038040"/>
    </source>
</evidence>
<dbReference type="Gene3D" id="3.40.50.150">
    <property type="entry name" value="Vaccinia Virus protein VP39"/>
    <property type="match status" value="1"/>
</dbReference>
<dbReference type="EMBL" id="UYYG01001154">
    <property type="protein sequence ID" value="VDN56134.1"/>
    <property type="molecule type" value="Genomic_DNA"/>
</dbReference>
<dbReference type="InterPro" id="IPR018247">
    <property type="entry name" value="EF_Hand_1_Ca_BS"/>
</dbReference>
<evidence type="ECO:0000256" key="6">
    <source>
        <dbReference type="ARBA" id="ARBA00022679"/>
    </source>
</evidence>
<dbReference type="InterPro" id="IPR029063">
    <property type="entry name" value="SAM-dependent_MTases_sf"/>
</dbReference>
<dbReference type="PROSITE" id="PS00018">
    <property type="entry name" value="EF_HAND_1"/>
    <property type="match status" value="1"/>
</dbReference>
<evidence type="ECO:0000256" key="8">
    <source>
        <dbReference type="ARBA" id="ARBA00031323"/>
    </source>
</evidence>
<evidence type="ECO:0000313" key="15">
    <source>
        <dbReference type="Proteomes" id="UP000274756"/>
    </source>
</evidence>
<keyword evidence="7" id="KW-0949">S-adenosyl-L-methionine</keyword>
<dbReference type="GO" id="GO:0005737">
    <property type="term" value="C:cytoplasm"/>
    <property type="evidence" value="ECO:0007669"/>
    <property type="project" value="UniProtKB-SubCell"/>
</dbReference>